<dbReference type="Proteomes" id="UP000015104">
    <property type="component" value="Unassembled WGS sequence"/>
</dbReference>
<gene>
    <name evidence="3" type="primary">107363912</name>
    <name evidence="2" type="synonym">UGT205A1</name>
</gene>
<dbReference type="OrthoDB" id="6504522at2759"/>
<proteinExistence type="evidence at transcript level"/>
<dbReference type="eggNOG" id="KOG1192">
    <property type="taxonomic scope" value="Eukaryota"/>
</dbReference>
<dbReference type="EMBL" id="KJ584783">
    <property type="protein sequence ID" value="AHX56910.1"/>
    <property type="molecule type" value="mRNA"/>
</dbReference>
<dbReference type="CDD" id="cd03784">
    <property type="entry name" value="GT1_Gtf-like"/>
    <property type="match status" value="1"/>
</dbReference>
<reference evidence="3" key="4">
    <citation type="submission" date="2015-06" db="UniProtKB">
        <authorList>
            <consortium name="EnsemblMetazoa"/>
        </authorList>
    </citation>
    <scope>IDENTIFICATION</scope>
</reference>
<organism evidence="3 4">
    <name type="scientific">Tetranychus urticae</name>
    <name type="common">Two-spotted spider mite</name>
    <dbReference type="NCBI Taxonomy" id="32264"/>
    <lineage>
        <taxon>Eukaryota</taxon>
        <taxon>Metazoa</taxon>
        <taxon>Ecdysozoa</taxon>
        <taxon>Arthropoda</taxon>
        <taxon>Chelicerata</taxon>
        <taxon>Arachnida</taxon>
        <taxon>Acari</taxon>
        <taxon>Acariformes</taxon>
        <taxon>Trombidiformes</taxon>
        <taxon>Prostigmata</taxon>
        <taxon>Eleutherengona</taxon>
        <taxon>Raphignathae</taxon>
        <taxon>Tetranychoidea</taxon>
        <taxon>Tetranychidae</taxon>
        <taxon>Tetranychus</taxon>
    </lineage>
</organism>
<dbReference type="InterPro" id="IPR050426">
    <property type="entry name" value="Glycosyltransferase_28"/>
</dbReference>
<dbReference type="HOGENOM" id="CLU_000537_0_0_1"/>
<dbReference type="Pfam" id="PF00201">
    <property type="entry name" value="UDPGT"/>
    <property type="match status" value="1"/>
</dbReference>
<dbReference type="KEGG" id="tut:107363912"/>
<keyword evidence="1 2" id="KW-0808">Transferase</keyword>
<dbReference type="AlphaFoldDB" id="T1KGL6"/>
<dbReference type="RefSeq" id="NP_001310065.1">
    <property type="nucleotide sequence ID" value="NM_001323136.1"/>
</dbReference>
<dbReference type="PANTHER" id="PTHR48050">
    <property type="entry name" value="STEROL 3-BETA-GLUCOSYLTRANSFERASE"/>
    <property type="match status" value="1"/>
</dbReference>
<dbReference type="InterPro" id="IPR002213">
    <property type="entry name" value="UDP_glucos_trans"/>
</dbReference>
<evidence type="ECO:0000313" key="2">
    <source>
        <dbReference type="EMBL" id="AHX56910.1"/>
    </source>
</evidence>
<dbReference type="EMBL" id="CAEY01000067">
    <property type="status" value="NOT_ANNOTATED_CDS"/>
    <property type="molecule type" value="Genomic_DNA"/>
</dbReference>
<accession>T1KGL6</accession>
<dbReference type="EnsemblMetazoa" id="tetur11g01230.1">
    <property type="protein sequence ID" value="tetur11g01230.1"/>
    <property type="gene ID" value="tetur11g01230"/>
</dbReference>
<dbReference type="GeneID" id="107363912"/>
<reference evidence="2" key="2">
    <citation type="journal article" date="2014" name="Insect Biochem. Mol. Biol.">
        <title>Bacterial origin of a diverse family of UDP-glycosyltransferase genes in the Tetranychus urticae genome.</title>
        <authorList>
            <person name="Ahn S.J."/>
            <person name="Dermauw W."/>
            <person name="Wybouw N."/>
            <person name="Heckel D.G."/>
            <person name="Van Leeuwen T."/>
        </authorList>
    </citation>
    <scope>NUCLEOTIDE SEQUENCE</scope>
</reference>
<name>T1KGL6_TETUR</name>
<dbReference type="OMA" id="DWNDISE"/>
<sequence>MGHLKILLSAMSGQGHVNAILGLAAILKQHNHELIFALSPAWESSIKSRGYQFESLQFDQVEDETKGEDKAPNESFLDFIKNQLEILRKEPMEGLEYFDDEKLISSYAGWSTEMLACDKPIEKAIDSIKPDLIIVDFAVRLPCLIKTKVPWIQLWSCNPVAIYKDLCPPEGSGLSVYSPKEKWTQFRKLYSIKYKRLREKFNQFMIKSGVEPYGDYDSLYLHESPYMNIYNYPEALDYTDVAPRPDKWYRMDAVIREPDDKEPFKVPENLINKPGKLIYFSLGSMGSVDLDLMKRVIGCLAKSPHRFIVSKGPHHKQIDLPDNMWGDRYVNQIGILPHVDLVITHGGNNTLTESLYFAKPMIVMPLIYDQHDNAQRIVDKKLGIRIPTYKFADDQLLNAIEELINDESLHEKLKKISNEMRNTKINETVVKLIEQVGIKK</sequence>
<keyword evidence="4" id="KW-1185">Reference proteome</keyword>
<dbReference type="SUPFAM" id="SSF53756">
    <property type="entry name" value="UDP-Glycosyltransferase/glycogen phosphorylase"/>
    <property type="match status" value="1"/>
</dbReference>
<dbReference type="PANTHER" id="PTHR48050:SF13">
    <property type="entry name" value="STEROL 3-BETA-GLUCOSYLTRANSFERASE UGT80A2"/>
    <property type="match status" value="1"/>
</dbReference>
<evidence type="ECO:0000256" key="1">
    <source>
        <dbReference type="ARBA" id="ARBA00022679"/>
    </source>
</evidence>
<reference evidence="4" key="1">
    <citation type="submission" date="2011-08" db="EMBL/GenBank/DDBJ databases">
        <authorList>
            <person name="Rombauts S."/>
        </authorList>
    </citation>
    <scope>NUCLEOTIDE SEQUENCE</scope>
    <source>
        <strain evidence="4">London</strain>
    </source>
</reference>
<dbReference type="Gene3D" id="3.40.50.2000">
    <property type="entry name" value="Glycogen Phosphorylase B"/>
    <property type="match status" value="2"/>
</dbReference>
<protein>
    <submittedName>
        <fullName evidence="2">UDP-glycosyltransferase 205A1</fullName>
    </submittedName>
</protein>
<evidence type="ECO:0000313" key="4">
    <source>
        <dbReference type="Proteomes" id="UP000015104"/>
    </source>
</evidence>
<reference evidence="2" key="3">
    <citation type="submission" date="2014-03" db="EMBL/GenBank/DDBJ databases">
        <authorList>
            <person name="Ahn S.-J."/>
            <person name="Dermauw W."/>
            <person name="Wybouw N."/>
            <person name="Heckel D.G."/>
            <person name="Van Leeuwen T."/>
        </authorList>
    </citation>
    <scope>NUCLEOTIDE SEQUENCE</scope>
</reference>
<dbReference type="GO" id="GO:0008194">
    <property type="term" value="F:UDP-glycosyltransferase activity"/>
    <property type="evidence" value="ECO:0007669"/>
    <property type="project" value="InterPro"/>
</dbReference>
<evidence type="ECO:0000313" key="3">
    <source>
        <dbReference type="EnsemblMetazoa" id="tetur11g01230.1"/>
    </source>
</evidence>